<keyword evidence="4" id="KW-0503">Monooxygenase</keyword>
<organism evidence="6 7">
    <name type="scientific">Kocuria palustris PEL</name>
    <dbReference type="NCBI Taxonomy" id="1236550"/>
    <lineage>
        <taxon>Bacteria</taxon>
        <taxon>Bacillati</taxon>
        <taxon>Actinomycetota</taxon>
        <taxon>Actinomycetes</taxon>
        <taxon>Micrococcales</taxon>
        <taxon>Micrococcaceae</taxon>
        <taxon>Kocuria</taxon>
    </lineage>
</organism>
<proteinExistence type="predicted"/>
<keyword evidence="3" id="KW-0560">Oxidoreductase</keyword>
<dbReference type="PANTHER" id="PTHR30011:SF16">
    <property type="entry name" value="C2H2 FINGER DOMAIN TRANSCRIPTION FACTOR (EUROFUNG)-RELATED"/>
    <property type="match status" value="1"/>
</dbReference>
<reference evidence="6 7" key="1">
    <citation type="journal article" date="2014" name="Genome Announc.">
        <title>Draft Genome Sequence of Kocuria palustris PEL.</title>
        <authorList>
            <person name="Sharma G."/>
            <person name="Khatri I."/>
            <person name="Subramanian S."/>
        </authorList>
    </citation>
    <scope>NUCLEOTIDE SEQUENCE [LARGE SCALE GENOMIC DNA]</scope>
    <source>
        <strain evidence="6 7">PEL</strain>
    </source>
</reference>
<dbReference type="SUPFAM" id="SSF51679">
    <property type="entry name" value="Bacterial luciferase-like"/>
    <property type="match status" value="1"/>
</dbReference>
<dbReference type="EMBL" id="ANHZ02000007">
    <property type="protein sequence ID" value="EME36893.1"/>
    <property type="molecule type" value="Genomic_DNA"/>
</dbReference>
<dbReference type="STRING" id="71999.KPaMU14_12200"/>
<dbReference type="InterPro" id="IPR036661">
    <property type="entry name" value="Luciferase-like_sf"/>
</dbReference>
<dbReference type="InterPro" id="IPR011251">
    <property type="entry name" value="Luciferase-like_dom"/>
</dbReference>
<gene>
    <name evidence="6" type="ORF">C884_02253</name>
</gene>
<evidence type="ECO:0000256" key="4">
    <source>
        <dbReference type="ARBA" id="ARBA00023033"/>
    </source>
</evidence>
<dbReference type="InterPro" id="IPR020020">
    <property type="entry name" value="Luciferase-type_oxidoreductase"/>
</dbReference>
<keyword evidence="1" id="KW-0285">Flavoprotein</keyword>
<dbReference type="NCBIfam" id="TIGR03571">
    <property type="entry name" value="lucif_BA3436"/>
    <property type="match status" value="1"/>
</dbReference>
<keyword evidence="7" id="KW-1185">Reference proteome</keyword>
<dbReference type="Pfam" id="PF00296">
    <property type="entry name" value="Bac_luciferase"/>
    <property type="match status" value="1"/>
</dbReference>
<accession>M2XVT0</accession>
<feature type="domain" description="Luciferase-like" evidence="5">
    <location>
        <begin position="24"/>
        <end position="257"/>
    </location>
</feature>
<evidence type="ECO:0000256" key="1">
    <source>
        <dbReference type="ARBA" id="ARBA00022630"/>
    </source>
</evidence>
<evidence type="ECO:0000259" key="5">
    <source>
        <dbReference type="Pfam" id="PF00296"/>
    </source>
</evidence>
<evidence type="ECO:0000256" key="3">
    <source>
        <dbReference type="ARBA" id="ARBA00023002"/>
    </source>
</evidence>
<dbReference type="Gene3D" id="3.20.20.30">
    <property type="entry name" value="Luciferase-like domain"/>
    <property type="match status" value="1"/>
</dbReference>
<dbReference type="GO" id="GO:0016705">
    <property type="term" value="F:oxidoreductase activity, acting on paired donors, with incorporation or reduction of molecular oxygen"/>
    <property type="evidence" value="ECO:0007669"/>
    <property type="project" value="InterPro"/>
</dbReference>
<sequence>MHQDLSPAMAAVRSPDGRLTLGLMTPPPQPQGSMADPAQARELAQLAEAQGIAALWTRDVPLAIPQGQDRLASSLDDPFQWLSMLAGATSTIALGTAAAVLPLRHPLHLAKTALSLDRISGGRLLLGVATGDRPEEFEIFGASLDERRDAFRDRWALLRSALSPVAQEREHLLQATDGYELMVPPAQRIPQVIVGSAKQTLQWNAAHADAWATYYRPFEEQKGRFGLWRQAVEQRGQGNDPALIQSMSLDLLEDPDAPAQEISLGLRTGSKALVETLRRYREIGLEHCIFAKASDDRPTGEVIGQLGREVVPHL</sequence>
<dbReference type="PANTHER" id="PTHR30011">
    <property type="entry name" value="ALKANESULFONATE MONOOXYGENASE-RELATED"/>
    <property type="match status" value="1"/>
</dbReference>
<comment type="caution">
    <text evidence="6">The sequence shown here is derived from an EMBL/GenBank/DDBJ whole genome shotgun (WGS) entry which is preliminary data.</text>
</comment>
<evidence type="ECO:0000313" key="6">
    <source>
        <dbReference type="EMBL" id="EME36893.1"/>
    </source>
</evidence>
<dbReference type="GO" id="GO:0004497">
    <property type="term" value="F:monooxygenase activity"/>
    <property type="evidence" value="ECO:0007669"/>
    <property type="project" value="UniProtKB-KW"/>
</dbReference>
<keyword evidence="2" id="KW-0288">FMN</keyword>
<dbReference type="InterPro" id="IPR051260">
    <property type="entry name" value="Diverse_substr_monoxygenases"/>
</dbReference>
<dbReference type="Proteomes" id="UP000009877">
    <property type="component" value="Unassembled WGS sequence"/>
</dbReference>
<evidence type="ECO:0000313" key="7">
    <source>
        <dbReference type="Proteomes" id="UP000009877"/>
    </source>
</evidence>
<name>M2XVT0_9MICC</name>
<protein>
    <submittedName>
        <fullName evidence="6">Coenzyme F420-dependent N5,N10-methylene tetrahydromethanopterin reductase</fullName>
    </submittedName>
</protein>
<dbReference type="AlphaFoldDB" id="M2XVT0"/>
<evidence type="ECO:0000256" key="2">
    <source>
        <dbReference type="ARBA" id="ARBA00022643"/>
    </source>
</evidence>